<dbReference type="EMBL" id="MCFG01000003">
    <property type="protein sequence ID" value="ORX88035.1"/>
    <property type="molecule type" value="Genomic_DNA"/>
</dbReference>
<name>A0A1Y1XQV8_9FUNG</name>
<evidence type="ECO:0000256" key="5">
    <source>
        <dbReference type="ARBA" id="ARBA00023136"/>
    </source>
</evidence>
<evidence type="ECO:0000256" key="1">
    <source>
        <dbReference type="ARBA" id="ARBA00004170"/>
    </source>
</evidence>
<comment type="similarity">
    <text evidence="2 6">Belongs to the VPS35 family.</text>
</comment>
<dbReference type="PANTHER" id="PTHR11099:SF0">
    <property type="entry name" value="VACUOLAR PROTEIN SORTING-ASSOCIATED PROTEIN 35"/>
    <property type="match status" value="1"/>
</dbReference>
<dbReference type="Pfam" id="PF03635">
    <property type="entry name" value="Vps35"/>
    <property type="match status" value="2"/>
</dbReference>
<feature type="compositionally biased region" description="Low complexity" evidence="7">
    <location>
        <begin position="131"/>
        <end position="142"/>
    </location>
</feature>
<comment type="subcellular location">
    <subcellularLocation>
        <location evidence="1">Membrane</location>
        <topology evidence="1">Peripheral membrane protein</topology>
    </subcellularLocation>
</comment>
<keyword evidence="5" id="KW-0472">Membrane</keyword>
<gene>
    <name evidence="8" type="ORF">BCR32DRAFT_263902</name>
</gene>
<dbReference type="GO" id="GO:0042147">
    <property type="term" value="P:retrograde transport, endosome to Golgi"/>
    <property type="evidence" value="ECO:0007669"/>
    <property type="project" value="InterPro"/>
</dbReference>
<organism evidence="8 9">
    <name type="scientific">Anaeromyces robustus</name>
    <dbReference type="NCBI Taxonomy" id="1754192"/>
    <lineage>
        <taxon>Eukaryota</taxon>
        <taxon>Fungi</taxon>
        <taxon>Fungi incertae sedis</taxon>
        <taxon>Chytridiomycota</taxon>
        <taxon>Chytridiomycota incertae sedis</taxon>
        <taxon>Neocallimastigomycetes</taxon>
        <taxon>Neocallimastigales</taxon>
        <taxon>Neocallimastigaceae</taxon>
        <taxon>Anaeromyces</taxon>
    </lineage>
</organism>
<keyword evidence="4 6" id="KW-0653">Protein transport</keyword>
<dbReference type="STRING" id="1754192.A0A1Y1XQV8"/>
<comment type="function">
    <text evidence="6">Plays a role in vesicular protein sorting.</text>
</comment>
<reference evidence="8 9" key="1">
    <citation type="submission" date="2016-08" db="EMBL/GenBank/DDBJ databases">
        <title>A Parts List for Fungal Cellulosomes Revealed by Comparative Genomics.</title>
        <authorList>
            <consortium name="DOE Joint Genome Institute"/>
            <person name="Haitjema C.H."/>
            <person name="Gilmore S.P."/>
            <person name="Henske J.K."/>
            <person name="Solomon K.V."/>
            <person name="De Groot R."/>
            <person name="Kuo A."/>
            <person name="Mondo S.J."/>
            <person name="Salamov A.A."/>
            <person name="Labutti K."/>
            <person name="Zhao Z."/>
            <person name="Chiniquy J."/>
            <person name="Barry K."/>
            <person name="Brewer H.M."/>
            <person name="Purvine S.O."/>
            <person name="Wright A.T."/>
            <person name="Boxma B."/>
            <person name="Van Alen T."/>
            <person name="Hackstein J.H."/>
            <person name="Baker S.E."/>
            <person name="Grigoriev I.V."/>
            <person name="O'Malley M.A."/>
        </authorList>
    </citation>
    <scope>NUCLEOTIDE SEQUENCE [LARGE SCALE GENOMIC DNA]</scope>
    <source>
        <strain evidence="8 9">S4</strain>
    </source>
</reference>
<comment type="caution">
    <text evidence="8">The sequence shown here is derived from an EMBL/GenBank/DDBJ whole genome shotgun (WGS) entry which is preliminary data.</text>
</comment>
<evidence type="ECO:0000313" key="9">
    <source>
        <dbReference type="Proteomes" id="UP000193944"/>
    </source>
</evidence>
<dbReference type="GO" id="GO:0005770">
    <property type="term" value="C:late endosome"/>
    <property type="evidence" value="ECO:0007669"/>
    <property type="project" value="TreeGrafter"/>
</dbReference>
<dbReference type="PANTHER" id="PTHR11099">
    <property type="entry name" value="VACUOLAR SORTING PROTEIN 35"/>
    <property type="match status" value="1"/>
</dbReference>
<protein>
    <recommendedName>
        <fullName evidence="6">Vacuolar protein sorting-associated protein 35</fullName>
    </recommendedName>
</protein>
<accession>A0A1Y1XQV8</accession>
<dbReference type="Proteomes" id="UP000193944">
    <property type="component" value="Unassembled WGS sequence"/>
</dbReference>
<dbReference type="OrthoDB" id="10258141at2759"/>
<dbReference type="InterPro" id="IPR005378">
    <property type="entry name" value="Vps35"/>
</dbReference>
<evidence type="ECO:0000256" key="6">
    <source>
        <dbReference type="PIRNR" id="PIRNR009375"/>
    </source>
</evidence>
<keyword evidence="3 6" id="KW-0813">Transport</keyword>
<dbReference type="GO" id="GO:0005829">
    <property type="term" value="C:cytosol"/>
    <property type="evidence" value="ECO:0007669"/>
    <property type="project" value="GOC"/>
</dbReference>
<evidence type="ECO:0000256" key="4">
    <source>
        <dbReference type="ARBA" id="ARBA00022927"/>
    </source>
</evidence>
<dbReference type="GO" id="GO:0006886">
    <property type="term" value="P:intracellular protein transport"/>
    <property type="evidence" value="ECO:0007669"/>
    <property type="project" value="TreeGrafter"/>
</dbReference>
<evidence type="ECO:0000256" key="7">
    <source>
        <dbReference type="SAM" id="MobiDB-lite"/>
    </source>
</evidence>
<reference evidence="8 9" key="2">
    <citation type="submission" date="2016-08" db="EMBL/GenBank/DDBJ databases">
        <title>Pervasive Adenine N6-methylation of Active Genes in Fungi.</title>
        <authorList>
            <consortium name="DOE Joint Genome Institute"/>
            <person name="Mondo S.J."/>
            <person name="Dannebaum R.O."/>
            <person name="Kuo R.C."/>
            <person name="Labutti K."/>
            <person name="Haridas S."/>
            <person name="Kuo A."/>
            <person name="Salamov A."/>
            <person name="Ahrendt S.R."/>
            <person name="Lipzen A."/>
            <person name="Sullivan W."/>
            <person name="Andreopoulos W.B."/>
            <person name="Clum A."/>
            <person name="Lindquist E."/>
            <person name="Daum C."/>
            <person name="Ramamoorthy G.K."/>
            <person name="Gryganskyi A."/>
            <person name="Culley D."/>
            <person name="Magnuson J.K."/>
            <person name="James T.Y."/>
            <person name="O'Malley M.A."/>
            <person name="Stajich J.E."/>
            <person name="Spatafora J.W."/>
            <person name="Visel A."/>
            <person name="Grigoriev I.V."/>
        </authorList>
    </citation>
    <scope>NUCLEOTIDE SEQUENCE [LARGE SCALE GENOMIC DNA]</scope>
    <source>
        <strain evidence="8 9">S4</strain>
    </source>
</reference>
<dbReference type="InterPro" id="IPR042491">
    <property type="entry name" value="Vps35_C"/>
</dbReference>
<evidence type="ECO:0000313" key="8">
    <source>
        <dbReference type="EMBL" id="ORX88035.1"/>
    </source>
</evidence>
<keyword evidence="9" id="KW-1185">Reference proteome</keyword>
<evidence type="ECO:0000256" key="2">
    <source>
        <dbReference type="ARBA" id="ARBA00006536"/>
    </source>
</evidence>
<feature type="region of interest" description="Disordered" evidence="7">
    <location>
        <begin position="127"/>
        <end position="159"/>
    </location>
</feature>
<dbReference type="GO" id="GO:0030906">
    <property type="term" value="C:retromer, cargo-selective complex"/>
    <property type="evidence" value="ECO:0007669"/>
    <property type="project" value="InterPro"/>
</dbReference>
<proteinExistence type="inferred from homology"/>
<dbReference type="PIRSF" id="PIRSF009375">
    <property type="entry name" value="Retromer_Vps35"/>
    <property type="match status" value="1"/>
</dbReference>
<sequence>MSITPPLEDQQKVLDEALKVVRYEAYNMEKSLKYDKLMDALKHCSDMLSELRTSFLTPKNYYELYMAIFDNMCHLTKYLYESHMQKKHHLSDLYELVQYAGSIIPRLYLMITVGSVFMKVSKELLPDNPANSTNENGESSTNDQPNDNKENTVHDKFEEDIPPVKELMKDMLEMTRGVQHPTRGLFLRYYLSVMTRDYMPFGKEQRNFQHGNINDSIHFILQNFIEMNKLWVRLQHQGLSREKDKREQERKELRLLVGSNLVRISQLDGVDLEMYKTFILPSILEEVVSCRDIIAQEYLMEVIIQVFSDEFHLHTLNEFLSATAQLNKGVDVKQIVISIIDRFSNYAARARDEMESNGEINDSTAISGIPEDVHLFEVFWEQITELIKARPEFTITDIIALLVSLVKLSLNCYPEKLDFVDKVLGFASDNVRMTSNSPGSGELISKKCKNLLLELLLAPIQTYNKNLLILLTMPSSSIQTGMSDKSISLAGNYTDLLVQQPYTTRRRIAHSVAKTILEANAKYNFVINSIEGVDLFFGELCSVMIREQKDGGLFGLRVSDYEIIKGNYEEDLDWDDVVEEQTIVAKMLKLVHISNDDEPDLDKEFELLSAARKHIGEGGDIRIRFTLPSIVFSSINLANKYINSSEPKETIEPKLSVLFRFINQTISSLNSARENFDEIGETLFGRPNIKIKDGLMSPHDMALRLYLLAAQTTDRAGINFENNAYDFYVEAFTIYEEYISESKSQFAAISLIVGSLYTATIFSHDNYDTLITKCALHCTKLLKRVDQCRGVVLCSHIFWKPIIENDYSQTENVNTENDNDNDKEGDAFTGFASDNEIHGVYRNGKRVLECLQKALKIADSVMDQTVNIELFIEILERYIWYFQEKNEMITVKYLNSLIDLIQTNIKNLDTAIPAFSSLHPEASNVPQLSSTNLALNPTSIFDNNTNKFSDIVLKHFQNTLTYIALKKEESSRSGDYLEAKRWGEVVLDK</sequence>
<evidence type="ECO:0000256" key="3">
    <source>
        <dbReference type="ARBA" id="ARBA00022448"/>
    </source>
</evidence>
<dbReference type="AlphaFoldDB" id="A0A1Y1XQV8"/>
<dbReference type="Gene3D" id="1.25.40.660">
    <property type="entry name" value="Vacuolar protein sorting-associated protein 35, helical subcomplex Vps35-C"/>
    <property type="match status" value="1"/>
</dbReference>
<feature type="compositionally biased region" description="Basic and acidic residues" evidence="7">
    <location>
        <begin position="146"/>
        <end position="159"/>
    </location>
</feature>